<dbReference type="AlphaFoldDB" id="A0A1J1HVP4"/>
<reference evidence="1 2" key="1">
    <citation type="submission" date="2015-04" db="EMBL/GenBank/DDBJ databases">
        <authorList>
            <person name="Syromyatnikov M.Y."/>
            <person name="Popov V.N."/>
        </authorList>
    </citation>
    <scope>NUCLEOTIDE SEQUENCE [LARGE SCALE GENOMIC DNA]</scope>
</reference>
<gene>
    <name evidence="1" type="ORF">CLUMA_CG004276</name>
</gene>
<accession>A0A1J1HVP4</accession>
<dbReference type="Proteomes" id="UP000183832">
    <property type="component" value="Unassembled WGS sequence"/>
</dbReference>
<sequence>MASSSKIVKKVNNINKSESTIPERPFGNLNQDDENAEMEPILTQAIDAIEQAEWSEWSGVGKLEHTFSTLKNAKDLELHKLYKIKNITRVSSSCSATGAATMLHTDEFAMYLPVRFNLMPIPTSYNNKYFKIIGFKRCFGSNSTPLIDFITFIVIWVMKDVDTYLTCTTRIFYDMQIKNTSVTLTMMMGYT</sequence>
<evidence type="ECO:0000313" key="2">
    <source>
        <dbReference type="Proteomes" id="UP000183832"/>
    </source>
</evidence>
<keyword evidence="2" id="KW-1185">Reference proteome</keyword>
<evidence type="ECO:0000313" key="1">
    <source>
        <dbReference type="EMBL" id="CRK90574.1"/>
    </source>
</evidence>
<organism evidence="1 2">
    <name type="scientific">Clunio marinus</name>
    <dbReference type="NCBI Taxonomy" id="568069"/>
    <lineage>
        <taxon>Eukaryota</taxon>
        <taxon>Metazoa</taxon>
        <taxon>Ecdysozoa</taxon>
        <taxon>Arthropoda</taxon>
        <taxon>Hexapoda</taxon>
        <taxon>Insecta</taxon>
        <taxon>Pterygota</taxon>
        <taxon>Neoptera</taxon>
        <taxon>Endopterygota</taxon>
        <taxon>Diptera</taxon>
        <taxon>Nematocera</taxon>
        <taxon>Chironomoidea</taxon>
        <taxon>Chironomidae</taxon>
        <taxon>Clunio</taxon>
    </lineage>
</organism>
<name>A0A1J1HVP4_9DIPT</name>
<dbReference type="EMBL" id="CVRI01000020">
    <property type="protein sequence ID" value="CRK90574.1"/>
    <property type="molecule type" value="Genomic_DNA"/>
</dbReference>
<protein>
    <submittedName>
        <fullName evidence="1">CLUMA_CG004276, isoform A</fullName>
    </submittedName>
</protein>
<proteinExistence type="predicted"/>